<reference evidence="1" key="1">
    <citation type="journal article" date="2021" name="PeerJ">
        <title>Extensive microbial diversity within the chicken gut microbiome revealed by metagenomics and culture.</title>
        <authorList>
            <person name="Gilroy R."/>
            <person name="Ravi A."/>
            <person name="Getino M."/>
            <person name="Pursley I."/>
            <person name="Horton D.L."/>
            <person name="Alikhan N.F."/>
            <person name="Baker D."/>
            <person name="Gharbi K."/>
            <person name="Hall N."/>
            <person name="Watson M."/>
            <person name="Adriaenssens E.M."/>
            <person name="Foster-Nyarko E."/>
            <person name="Jarju S."/>
            <person name="Secka A."/>
            <person name="Antonio M."/>
            <person name="Oren A."/>
            <person name="Chaudhuri R.R."/>
            <person name="La Ragione R."/>
            <person name="Hildebrand F."/>
            <person name="Pallen M.J."/>
        </authorList>
    </citation>
    <scope>NUCLEOTIDE SEQUENCE</scope>
    <source>
        <strain evidence="1">Gambia2-208</strain>
    </source>
</reference>
<proteinExistence type="predicted"/>
<dbReference type="AlphaFoldDB" id="A0A9D2CJU5"/>
<gene>
    <name evidence="1" type="ORF">H9824_06070</name>
</gene>
<name>A0A9D2CJU5_9BACE</name>
<protein>
    <submittedName>
        <fullName evidence="1">Uncharacterized protein</fullName>
    </submittedName>
</protein>
<dbReference type="EMBL" id="DXCV01000041">
    <property type="protein sequence ID" value="HIY88252.1"/>
    <property type="molecule type" value="Genomic_DNA"/>
</dbReference>
<evidence type="ECO:0000313" key="2">
    <source>
        <dbReference type="Proteomes" id="UP000886851"/>
    </source>
</evidence>
<organism evidence="1 2">
    <name type="scientific">Candidatus Bacteroides pullicola</name>
    <dbReference type="NCBI Taxonomy" id="2838475"/>
    <lineage>
        <taxon>Bacteria</taxon>
        <taxon>Pseudomonadati</taxon>
        <taxon>Bacteroidota</taxon>
        <taxon>Bacteroidia</taxon>
        <taxon>Bacteroidales</taxon>
        <taxon>Bacteroidaceae</taxon>
        <taxon>Bacteroides</taxon>
    </lineage>
</organism>
<evidence type="ECO:0000313" key="1">
    <source>
        <dbReference type="EMBL" id="HIY88252.1"/>
    </source>
</evidence>
<comment type="caution">
    <text evidence="1">The sequence shown here is derived from an EMBL/GenBank/DDBJ whole genome shotgun (WGS) entry which is preliminary data.</text>
</comment>
<sequence length="281" mass="33152">MRTIQIDNDTYQVPADWDELTPDQLRYLARITREEQPIGQLKLLMLLYCLRARVARHPKLWKPLIHLKVGTESPRVRIRIRRKSYWLTPEEVNLMADQFGWLVTSRKGEYCLQPLRTVNPCPVLRIRLHRLKGPDDNLFDITFEQYMYMQTYLDALAADPAKLDCLLACLWHTGRRFDINRLEHDAKIIRHLPAEVKMMLYWFILGSIQNFADCYPRVFSGGSGKIAGNVLDSQFRLLDSLAAHDMTKKDDVRRGLFIDALYAMDEQLRIQEEMKEKMQRR</sequence>
<reference evidence="1" key="2">
    <citation type="submission" date="2021-04" db="EMBL/GenBank/DDBJ databases">
        <authorList>
            <person name="Gilroy R."/>
        </authorList>
    </citation>
    <scope>NUCLEOTIDE SEQUENCE</scope>
    <source>
        <strain evidence="1">Gambia2-208</strain>
    </source>
</reference>
<dbReference type="Proteomes" id="UP000886851">
    <property type="component" value="Unassembled WGS sequence"/>
</dbReference>
<accession>A0A9D2CJU5</accession>